<dbReference type="SMART" id="SM00386">
    <property type="entry name" value="HAT"/>
    <property type="match status" value="3"/>
</dbReference>
<dbReference type="InterPro" id="IPR008847">
    <property type="entry name" value="Suf"/>
</dbReference>
<evidence type="ECO:0000256" key="6">
    <source>
        <dbReference type="SAM" id="Coils"/>
    </source>
</evidence>
<name>A0A1D3D975_9EIME</name>
<evidence type="ECO:0000313" key="10">
    <source>
        <dbReference type="Proteomes" id="UP000095192"/>
    </source>
</evidence>
<dbReference type="SUPFAM" id="SSF54928">
    <property type="entry name" value="RNA-binding domain, RBD"/>
    <property type="match status" value="2"/>
</dbReference>
<evidence type="ECO:0000256" key="5">
    <source>
        <dbReference type="PROSITE-ProRule" id="PRU00176"/>
    </source>
</evidence>
<evidence type="ECO:0000313" key="9">
    <source>
        <dbReference type="EMBL" id="OEH80012.1"/>
    </source>
</evidence>
<feature type="region of interest" description="Disordered" evidence="7">
    <location>
        <begin position="1151"/>
        <end position="1181"/>
    </location>
</feature>
<proteinExistence type="predicted"/>
<organism evidence="9 10">
    <name type="scientific">Cyclospora cayetanensis</name>
    <dbReference type="NCBI Taxonomy" id="88456"/>
    <lineage>
        <taxon>Eukaryota</taxon>
        <taxon>Sar</taxon>
        <taxon>Alveolata</taxon>
        <taxon>Apicomplexa</taxon>
        <taxon>Conoidasida</taxon>
        <taxon>Coccidia</taxon>
        <taxon>Eucoccidiorida</taxon>
        <taxon>Eimeriorina</taxon>
        <taxon>Eimeriidae</taxon>
        <taxon>Cyclospora</taxon>
    </lineage>
</organism>
<accession>A0A1D3D975</accession>
<comment type="caution">
    <text evidence="9">The sequence shown here is derived from an EMBL/GenBank/DDBJ whole genome shotgun (WGS) entry which is preliminary data.</text>
</comment>
<evidence type="ECO:0000259" key="8">
    <source>
        <dbReference type="PROSITE" id="PS50102"/>
    </source>
</evidence>
<feature type="domain" description="RRM" evidence="8">
    <location>
        <begin position="1368"/>
        <end position="1448"/>
    </location>
</feature>
<feature type="compositionally biased region" description="Pro residues" evidence="7">
    <location>
        <begin position="129"/>
        <end position="147"/>
    </location>
</feature>
<feature type="region of interest" description="Disordered" evidence="7">
    <location>
        <begin position="405"/>
        <end position="436"/>
    </location>
</feature>
<dbReference type="VEuPathDB" id="ToxoDB:LOC113147229"/>
<dbReference type="PROSITE" id="PS50102">
    <property type="entry name" value="RRM"/>
    <property type="match status" value="2"/>
</dbReference>
<evidence type="ECO:0000256" key="3">
    <source>
        <dbReference type="ARBA" id="ARBA00022884"/>
    </source>
</evidence>
<evidence type="ECO:0000256" key="4">
    <source>
        <dbReference type="ARBA" id="ARBA00023242"/>
    </source>
</evidence>
<keyword evidence="3 5" id="KW-0694">RNA-binding</keyword>
<feature type="coiled-coil region" evidence="6">
    <location>
        <begin position="1051"/>
        <end position="1081"/>
    </location>
</feature>
<feature type="region of interest" description="Disordered" evidence="7">
    <location>
        <begin position="113"/>
        <end position="166"/>
    </location>
</feature>
<dbReference type="VEuPathDB" id="ToxoDB:cyc_02415"/>
<dbReference type="Pfam" id="PF05843">
    <property type="entry name" value="Suf"/>
    <property type="match status" value="1"/>
</dbReference>
<dbReference type="CDD" id="cd00590">
    <property type="entry name" value="RRM_SF"/>
    <property type="match status" value="1"/>
</dbReference>
<feature type="compositionally biased region" description="Low complexity" evidence="7">
    <location>
        <begin position="148"/>
        <end position="166"/>
    </location>
</feature>
<gene>
    <name evidence="9" type="ORF">cyc_02415</name>
</gene>
<dbReference type="EMBL" id="JROU02000212">
    <property type="protein sequence ID" value="OEH80012.1"/>
    <property type="molecule type" value="Genomic_DNA"/>
</dbReference>
<dbReference type="InterPro" id="IPR035979">
    <property type="entry name" value="RBD_domain_sf"/>
</dbReference>
<dbReference type="GO" id="GO:0005634">
    <property type="term" value="C:nucleus"/>
    <property type="evidence" value="ECO:0007669"/>
    <property type="project" value="UniProtKB-SubCell"/>
</dbReference>
<evidence type="ECO:0000256" key="2">
    <source>
        <dbReference type="ARBA" id="ARBA00022737"/>
    </source>
</evidence>
<keyword evidence="10" id="KW-1185">Reference proteome</keyword>
<reference evidence="9 10" key="1">
    <citation type="journal article" date="2016" name="BMC Genomics">
        <title>Comparative genomics reveals Cyclospora cayetanensis possesses coccidia-like metabolism and invasion components but unique surface antigens.</title>
        <authorList>
            <person name="Liu S."/>
            <person name="Wang L."/>
            <person name="Zheng H."/>
            <person name="Xu Z."/>
            <person name="Roellig D.M."/>
            <person name="Li N."/>
            <person name="Frace M.A."/>
            <person name="Tang K."/>
            <person name="Arrowood M.J."/>
            <person name="Moss D.M."/>
            <person name="Zhang L."/>
            <person name="Feng Y."/>
            <person name="Xiao L."/>
        </authorList>
    </citation>
    <scope>NUCLEOTIDE SEQUENCE [LARGE SCALE GENOMIC DNA]</scope>
    <source>
        <strain evidence="9 10">CHN_HEN01</strain>
    </source>
</reference>
<dbReference type="SMART" id="SM00360">
    <property type="entry name" value="RRM"/>
    <property type="match status" value="3"/>
</dbReference>
<sequence>MSRGKRPGGNISRGGSNSCSSGIRGGAHCAPALCIASKDCLLSRPAHRAPPSSKRQETWIDGYPDRKALFEPSGAVVGCTCKNHEGVQIQTVEQVAADRGRVVTTSYVFISDEVPPPSPPPESFSASFPPSPPCAYSPTPPTPPCSPLSPTVLPRSSPTTPTPATAVPQTTLAEVAKTPPAAAVSPACVPRRLRGSKPRELWLALSQLEGSTGYLSATSITLGGRCPIDLRRAVAIPMRSADRGPLAPPRSLKEEILLAITEGITHDLLRPARIERTDHHIRGMPGLRKKDRADVVGCFWTGPHLRREELIVAGAYLGEVRYDIVQAISDFWPSKTADSGKTGYPDGEAYGVYAGGSILEESICLSPLKSISMDYGMSCGWDSNSKAFVQAKAQRYIAFHPLASRKRDKEQQGQGSEDSEDQHKSIPSEELGLQPDGTIVLPGRDWMCIDAEHYFNITSLMNDSRSILDVRRLKDTFIFHEVHFEGFPYLVLLKKQGQELLHMEECLVNCGPLFRLGHLQPLCEAALYDEADEKPSFGTKASKLWMQARGVFAGREALKALQEALLRGRYEPMRCRVYTPSGSVYSDRRAYEEMPVLKLCAMDWEERPDVMDSFYRTKRAKEVRHGGLSVSTRSGSLIMRSTLRIDWQDEQKRVLHLLALFQGSSKLLSQWHARLPCECIRAHAAAAGLVAQKHRVQQQRTTAKSLLRTQGTASFLPQQIKRDPWKASHYEAALRVLATLGNTAKAIKAILELGLRLQPSVSLWLLYIRHLEAGGAAEKEAEIRCAFERALRSFALHALEGPCLWAAYRHFEAQLLRHRQSCSNRQQLQERMQIARIRSLFYRQLQLPLGGLGDLLDEYRVWELEHTGSEAAFSIGAALHAKGSAEWHRSRKALEMNIQNALDEDQANRQIHSISRVWAEYIESEKQTRLPARVIVTFSRALEELGALGPELWRDCAEYIATAAAAAAMPTDLQEEEDVDAETLGAEALAVSAAASAPSAAGDAGEDAPDPAAARPKAGVYIHLACAEGAKALALWAGRGGKAAKEETDSIQRQNQQEAAIEEALKALSRAEQLADQSLADAKTLLSYIGPKQKTSQRRQMPRQRQQRRLATLLQTWTTRAAVYLQSPGELHQVECLSSIRRLRQKRQRLQGDTEWDTASDCSTEGGQQQGGASSSDLASGALQEEENYAHLQQAQQHPLQECNTTPEVMQSSETDSPTAPAAIPESCVASEIATEQSKDLDGMAVDGGPSSSPEAAENRHTPTPQMGKHHRQLTREALVSLEEGQLDFVPHVPETKTLWLSNIDVSVTEAQLEQLINKLTQGLTQARNFCSPEAAVAAAAALHGYHVNERPLKALPSQPTKAVYEEKTLFISNLPRHDVSETYVETQLRDTLGFQGITAVRLVKAATNNPTESKGYGYLDFESHEAAVAALKRFHEAQHEQVEAANEDAPAEASPRLPPMKVLGYPFLLAPSIPMKSHRWVVAPINKVDKRRQKNTAAEQHAEAGVLFVKNLSFSTTETALAQHFAPVTGHPEEITICRHPDGKSKGFGFVKLRDDCAVMAALMLNGSLLGMKRTFTFSPSSDALLPREQ</sequence>
<dbReference type="InterPro" id="IPR011990">
    <property type="entry name" value="TPR-like_helical_dom_sf"/>
</dbReference>
<keyword evidence="2" id="KW-0677">Repeat</keyword>
<evidence type="ECO:0000256" key="1">
    <source>
        <dbReference type="ARBA" id="ARBA00004123"/>
    </source>
</evidence>
<dbReference type="Pfam" id="PF00076">
    <property type="entry name" value="RRM_1"/>
    <property type="match status" value="2"/>
</dbReference>
<protein>
    <recommendedName>
        <fullName evidence="8">RRM domain-containing protein</fullName>
    </recommendedName>
</protein>
<dbReference type="InterPro" id="IPR000504">
    <property type="entry name" value="RRM_dom"/>
</dbReference>
<dbReference type="Gene3D" id="1.25.40.10">
    <property type="entry name" value="Tetratricopeptide repeat domain"/>
    <property type="match status" value="1"/>
</dbReference>
<feature type="domain" description="RRM" evidence="8">
    <location>
        <begin position="1506"/>
        <end position="1584"/>
    </location>
</feature>
<feature type="region of interest" description="Disordered" evidence="7">
    <location>
        <begin position="1238"/>
        <end position="1270"/>
    </location>
</feature>
<dbReference type="VEuPathDB" id="ToxoDB:LOC34619273"/>
<dbReference type="GO" id="GO:0006396">
    <property type="term" value="P:RNA processing"/>
    <property type="evidence" value="ECO:0007669"/>
    <property type="project" value="InterPro"/>
</dbReference>
<dbReference type="PANTHER" id="PTHR24012">
    <property type="entry name" value="RNA BINDING PROTEIN"/>
    <property type="match status" value="1"/>
</dbReference>
<dbReference type="InParanoid" id="A0A1D3D975"/>
<dbReference type="SUPFAM" id="SSF48452">
    <property type="entry name" value="TPR-like"/>
    <property type="match status" value="1"/>
</dbReference>
<dbReference type="InterPro" id="IPR003107">
    <property type="entry name" value="HAT"/>
</dbReference>
<evidence type="ECO:0000256" key="7">
    <source>
        <dbReference type="SAM" id="MobiDB-lite"/>
    </source>
</evidence>
<comment type="subcellular location">
    <subcellularLocation>
        <location evidence="1">Nucleus</location>
    </subcellularLocation>
</comment>
<keyword evidence="6" id="KW-0175">Coiled coil</keyword>
<feature type="compositionally biased region" description="Low complexity" evidence="7">
    <location>
        <begin position="1171"/>
        <end position="1181"/>
    </location>
</feature>
<dbReference type="Proteomes" id="UP000095192">
    <property type="component" value="Unassembled WGS sequence"/>
</dbReference>
<dbReference type="InterPro" id="IPR012677">
    <property type="entry name" value="Nucleotide-bd_a/b_plait_sf"/>
</dbReference>
<keyword evidence="4" id="KW-0539">Nucleus</keyword>
<dbReference type="GO" id="GO:0003723">
    <property type="term" value="F:RNA binding"/>
    <property type="evidence" value="ECO:0007669"/>
    <property type="project" value="UniProtKB-UniRule"/>
</dbReference>
<dbReference type="Gene3D" id="3.30.70.330">
    <property type="match status" value="3"/>
</dbReference>